<dbReference type="EMBL" id="VSRR010001947">
    <property type="protein sequence ID" value="MPC28665.1"/>
    <property type="molecule type" value="Genomic_DNA"/>
</dbReference>
<evidence type="ECO:0000313" key="1">
    <source>
        <dbReference type="EMBL" id="MPC28665.1"/>
    </source>
</evidence>
<sequence length="113" mass="11850">MSGSSLNPAEGKGGRCYNLTLLSFTLSLSTHTVTAPLTVITQSLPHSPCAQLWFGEWSGKARPATPRPLPPCTLQHVGGVSPGPASVPHPPTLCRLQLVDSTRSAYTSCLAIV</sequence>
<organism evidence="1 2">
    <name type="scientific">Portunus trituberculatus</name>
    <name type="common">Swimming crab</name>
    <name type="synonym">Neptunus trituberculatus</name>
    <dbReference type="NCBI Taxonomy" id="210409"/>
    <lineage>
        <taxon>Eukaryota</taxon>
        <taxon>Metazoa</taxon>
        <taxon>Ecdysozoa</taxon>
        <taxon>Arthropoda</taxon>
        <taxon>Crustacea</taxon>
        <taxon>Multicrustacea</taxon>
        <taxon>Malacostraca</taxon>
        <taxon>Eumalacostraca</taxon>
        <taxon>Eucarida</taxon>
        <taxon>Decapoda</taxon>
        <taxon>Pleocyemata</taxon>
        <taxon>Brachyura</taxon>
        <taxon>Eubrachyura</taxon>
        <taxon>Portunoidea</taxon>
        <taxon>Portunidae</taxon>
        <taxon>Portuninae</taxon>
        <taxon>Portunus</taxon>
    </lineage>
</organism>
<dbReference type="AlphaFoldDB" id="A0A5B7E5S5"/>
<keyword evidence="2" id="KW-1185">Reference proteome</keyword>
<protein>
    <submittedName>
        <fullName evidence="1">Uncharacterized protein</fullName>
    </submittedName>
</protein>
<evidence type="ECO:0000313" key="2">
    <source>
        <dbReference type="Proteomes" id="UP000324222"/>
    </source>
</evidence>
<gene>
    <name evidence="1" type="ORF">E2C01_021874</name>
</gene>
<proteinExistence type="predicted"/>
<accession>A0A5B7E5S5</accession>
<comment type="caution">
    <text evidence="1">The sequence shown here is derived from an EMBL/GenBank/DDBJ whole genome shotgun (WGS) entry which is preliminary data.</text>
</comment>
<name>A0A5B7E5S5_PORTR</name>
<reference evidence="1 2" key="1">
    <citation type="submission" date="2019-05" db="EMBL/GenBank/DDBJ databases">
        <title>Another draft genome of Portunus trituberculatus and its Hox gene families provides insights of decapod evolution.</title>
        <authorList>
            <person name="Jeong J.-H."/>
            <person name="Song I."/>
            <person name="Kim S."/>
            <person name="Choi T."/>
            <person name="Kim D."/>
            <person name="Ryu S."/>
            <person name="Kim W."/>
        </authorList>
    </citation>
    <scope>NUCLEOTIDE SEQUENCE [LARGE SCALE GENOMIC DNA]</scope>
    <source>
        <tissue evidence="1">Muscle</tissue>
    </source>
</reference>
<dbReference type="Proteomes" id="UP000324222">
    <property type="component" value="Unassembled WGS sequence"/>
</dbReference>